<organism evidence="2 3">
    <name type="scientific">Antrihabitans spumae</name>
    <dbReference type="NCBI Taxonomy" id="3373370"/>
    <lineage>
        <taxon>Bacteria</taxon>
        <taxon>Bacillati</taxon>
        <taxon>Actinomycetota</taxon>
        <taxon>Actinomycetes</taxon>
        <taxon>Mycobacteriales</taxon>
        <taxon>Nocardiaceae</taxon>
        <taxon>Antrihabitans</taxon>
    </lineage>
</organism>
<evidence type="ECO:0000313" key="2">
    <source>
        <dbReference type="EMBL" id="MFH5209852.1"/>
    </source>
</evidence>
<gene>
    <name evidence="2" type="ORF">ACHIPZ_16855</name>
</gene>
<dbReference type="EMBL" id="JBIMSO010000058">
    <property type="protein sequence ID" value="MFH5209852.1"/>
    <property type="molecule type" value="Genomic_DNA"/>
</dbReference>
<dbReference type="Pfam" id="PF01774">
    <property type="entry name" value="UreD"/>
    <property type="match status" value="1"/>
</dbReference>
<evidence type="ECO:0000256" key="1">
    <source>
        <dbReference type="ARBA" id="ARBA00023186"/>
    </source>
</evidence>
<accession>A0ABW7JPE4</accession>
<dbReference type="RefSeq" id="WP_395115550.1">
    <property type="nucleotide sequence ID" value="NZ_JBIMSO010000058.1"/>
</dbReference>
<keyword evidence="1" id="KW-0143">Chaperone</keyword>
<sequence length="223" mass="23390">MYSELLIVAERGRLPQISGFGAITARITDPETVHLIGAAATPLGGDRIDVTVRVCAGARLRVRSVAAAIALPGSSQLTSSARLTLYVAEDARLDVDQEPMIIAGGADHRAKTVVRLAASATVRVRERVQLGRTGETNGRWQGALDADLDNGPLLRHCVELGATTASTDVIDAPQAAIGELRYPDSRPAELFGLSAARLPLAAGGSLLTWLGARLPADLATVER</sequence>
<protein>
    <submittedName>
        <fullName evidence="2">Urease accessory protein UreD</fullName>
    </submittedName>
</protein>
<proteinExistence type="predicted"/>
<dbReference type="InterPro" id="IPR002669">
    <property type="entry name" value="UreD"/>
</dbReference>
<name>A0ABW7JPE4_9NOCA</name>
<comment type="caution">
    <text evidence="2">The sequence shown here is derived from an EMBL/GenBank/DDBJ whole genome shotgun (WGS) entry which is preliminary data.</text>
</comment>
<evidence type="ECO:0000313" key="3">
    <source>
        <dbReference type="Proteomes" id="UP001609175"/>
    </source>
</evidence>
<reference evidence="2 3" key="1">
    <citation type="submission" date="2024-10" db="EMBL/GenBank/DDBJ databases">
        <authorList>
            <person name="Riesco R."/>
        </authorList>
    </citation>
    <scope>NUCLEOTIDE SEQUENCE [LARGE SCALE GENOMIC DNA]</scope>
    <source>
        <strain evidence="2 3">NCIMB 15449</strain>
    </source>
</reference>
<dbReference type="Proteomes" id="UP001609175">
    <property type="component" value="Unassembled WGS sequence"/>
</dbReference>